<evidence type="ECO:0000313" key="4">
    <source>
        <dbReference type="Proteomes" id="UP001338125"/>
    </source>
</evidence>
<dbReference type="PANTHER" id="PTHR37019:SF2">
    <property type="entry name" value="EXPERA DOMAIN-CONTAINING PROTEIN"/>
    <property type="match status" value="1"/>
</dbReference>
<dbReference type="Proteomes" id="UP001338125">
    <property type="component" value="Unassembled WGS sequence"/>
</dbReference>
<feature type="transmembrane region" description="Helical" evidence="1">
    <location>
        <begin position="12"/>
        <end position="33"/>
    </location>
</feature>
<reference evidence="3 4" key="1">
    <citation type="submission" date="2024-01" db="EMBL/GenBank/DDBJ databases">
        <title>Complete genome of Cladobotryum mycophilum ATHUM6906.</title>
        <authorList>
            <person name="Christinaki A.C."/>
            <person name="Myridakis A.I."/>
            <person name="Kouvelis V.N."/>
        </authorList>
    </citation>
    <scope>NUCLEOTIDE SEQUENCE [LARGE SCALE GENOMIC DNA]</scope>
    <source>
        <strain evidence="3 4">ATHUM6906</strain>
    </source>
</reference>
<keyword evidence="1" id="KW-1133">Transmembrane helix</keyword>
<dbReference type="EMBL" id="JAVFKD010000001">
    <property type="protein sequence ID" value="KAK5998731.1"/>
    <property type="molecule type" value="Genomic_DNA"/>
</dbReference>
<feature type="transmembrane region" description="Helical" evidence="1">
    <location>
        <begin position="53"/>
        <end position="75"/>
    </location>
</feature>
<keyword evidence="1" id="KW-0812">Transmembrane</keyword>
<accession>A0ABR0T470</accession>
<gene>
    <name evidence="3" type="ORF">PT974_01113</name>
</gene>
<dbReference type="Pfam" id="PF24803">
    <property type="entry name" value="DUF7704"/>
    <property type="match status" value="1"/>
</dbReference>
<feature type="domain" description="DUF7704" evidence="2">
    <location>
        <begin position="3"/>
        <end position="128"/>
    </location>
</feature>
<keyword evidence="4" id="KW-1185">Reference proteome</keyword>
<evidence type="ECO:0000259" key="2">
    <source>
        <dbReference type="Pfam" id="PF24803"/>
    </source>
</evidence>
<comment type="caution">
    <text evidence="3">The sequence shown here is derived from an EMBL/GenBank/DDBJ whole genome shotgun (WGS) entry which is preliminary data.</text>
</comment>
<keyword evidence="1" id="KW-0472">Membrane</keyword>
<organism evidence="3 4">
    <name type="scientific">Cladobotryum mycophilum</name>
    <dbReference type="NCBI Taxonomy" id="491253"/>
    <lineage>
        <taxon>Eukaryota</taxon>
        <taxon>Fungi</taxon>
        <taxon>Dikarya</taxon>
        <taxon>Ascomycota</taxon>
        <taxon>Pezizomycotina</taxon>
        <taxon>Sordariomycetes</taxon>
        <taxon>Hypocreomycetidae</taxon>
        <taxon>Hypocreales</taxon>
        <taxon>Hypocreaceae</taxon>
        <taxon>Cladobotryum</taxon>
    </lineage>
</organism>
<protein>
    <recommendedName>
        <fullName evidence="2">DUF7704 domain-containing protein</fullName>
    </recommendedName>
</protein>
<sequence>MAASLPTIPRVVFTILEPLSLVAGFIGAIQNPAWFVQQQVPLDEPLPVTENGIVLALQLGNMYLLMFFVGVAVLYTTSEVKVVRNYLVAAWLADIGHIAFSCYGLGKERCLDPAGWNATTWGNIGATWDGWLFCVLRATTNNNTARKTS</sequence>
<name>A0ABR0T470_9HYPO</name>
<dbReference type="InterPro" id="IPR056121">
    <property type="entry name" value="DUF7704"/>
</dbReference>
<evidence type="ECO:0000256" key="1">
    <source>
        <dbReference type="SAM" id="Phobius"/>
    </source>
</evidence>
<evidence type="ECO:0000313" key="3">
    <source>
        <dbReference type="EMBL" id="KAK5998731.1"/>
    </source>
</evidence>
<proteinExistence type="predicted"/>
<dbReference type="PANTHER" id="PTHR37019">
    <property type="entry name" value="CHROMOSOME 1, WHOLE GENOME SHOTGUN SEQUENCE"/>
    <property type="match status" value="1"/>
</dbReference>